<evidence type="ECO:0000256" key="13">
    <source>
        <dbReference type="ARBA" id="ARBA00032464"/>
    </source>
</evidence>
<keyword evidence="15" id="KW-0862">Zinc</keyword>
<comment type="subcellular location">
    <subcellularLocation>
        <location evidence="5">Cytoplasm</location>
    </subcellularLocation>
</comment>
<evidence type="ECO:0000256" key="11">
    <source>
        <dbReference type="ARBA" id="ARBA00022801"/>
    </source>
</evidence>
<dbReference type="PATRIC" id="fig|1886670.3.peg.2054"/>
<comment type="cofactor">
    <cofactor evidence="3">
        <name>Mn(2+)</name>
        <dbReference type="ChEBI" id="CHEBI:29035"/>
    </cofactor>
</comment>
<protein>
    <recommendedName>
        <fullName evidence="8">Regucalcin</fullName>
        <ecNumber evidence="7">3.1.1.17</ecNumber>
    </recommendedName>
    <alternativeName>
        <fullName evidence="13">Gluconolactonase</fullName>
    </alternativeName>
</protein>
<dbReference type="Proteomes" id="UP000094578">
    <property type="component" value="Unassembled WGS sequence"/>
</dbReference>
<feature type="binding site" evidence="15">
    <location>
        <position position="116"/>
    </location>
    <ligand>
        <name>substrate</name>
    </ligand>
</feature>
<feature type="domain" description="SMP-30/Gluconolactonase/LRE-like region" evidence="16">
    <location>
        <begin position="31"/>
        <end position="274"/>
    </location>
</feature>
<organism evidence="17 18">
    <name type="scientific">Paenibacillus nuruki</name>
    <dbReference type="NCBI Taxonomy" id="1886670"/>
    <lineage>
        <taxon>Bacteria</taxon>
        <taxon>Bacillati</taxon>
        <taxon>Bacillota</taxon>
        <taxon>Bacilli</taxon>
        <taxon>Bacillales</taxon>
        <taxon>Paenibacillaceae</taxon>
        <taxon>Paenibacillus</taxon>
    </lineage>
</organism>
<dbReference type="GO" id="GO:0005509">
    <property type="term" value="F:calcium ion binding"/>
    <property type="evidence" value="ECO:0007669"/>
    <property type="project" value="InterPro"/>
</dbReference>
<dbReference type="InterPro" id="IPR008367">
    <property type="entry name" value="Regucalcin"/>
</dbReference>
<feature type="binding site" evidence="15">
    <location>
        <position position="164"/>
    </location>
    <ligand>
        <name>a divalent metal cation</name>
        <dbReference type="ChEBI" id="CHEBI:60240"/>
    </ligand>
</feature>
<dbReference type="SUPFAM" id="SSF63829">
    <property type="entry name" value="Calcium-dependent phosphotriesterase"/>
    <property type="match status" value="1"/>
</dbReference>
<dbReference type="EMBL" id="MDER01000035">
    <property type="protein sequence ID" value="ODP28725.1"/>
    <property type="molecule type" value="Genomic_DNA"/>
</dbReference>
<dbReference type="GO" id="GO:0030234">
    <property type="term" value="F:enzyme regulator activity"/>
    <property type="evidence" value="ECO:0007669"/>
    <property type="project" value="InterPro"/>
</dbReference>
<keyword evidence="12" id="KW-0106">Calcium</keyword>
<comment type="cofactor">
    <cofactor evidence="4">
        <name>Mg(2+)</name>
        <dbReference type="ChEBI" id="CHEBI:18420"/>
    </cofactor>
</comment>
<sequence length="319" mass="34999">MEPFYTIIEKQGGLRIKTYTANIVIDAKAKLGEGPSWDQQSQCLLWVDIEGYQLHMYYPSTHEDRTIDIGEHVSAVVPYLENEVIVALISGLYRLNLTTGEKFIIHDPEEGRPGNRFNDGKCDPAGRFLAGTMSLNGESEQGAFYSLNTEGNVSLLIDEVSTSNGLAWSADHSTLYYIDTPTLEIVSFDYDINEGTISNKQVVATVDESEGYPDGMTIDAEGMLWVARWGGQRVSRIDPTSGKVIAEVSLPVNCVTSCTFGGEHLDELYITTAQDDDSADQPLAGGLFMVKPGVKGMPTAYFNQGKRAVNLEQSVTSKE</sequence>
<evidence type="ECO:0000256" key="9">
    <source>
        <dbReference type="ARBA" id="ARBA00022490"/>
    </source>
</evidence>
<dbReference type="GO" id="GO:0005737">
    <property type="term" value="C:cytoplasm"/>
    <property type="evidence" value="ECO:0007669"/>
    <property type="project" value="UniProtKB-SubCell"/>
</dbReference>
<dbReference type="GO" id="GO:0019853">
    <property type="term" value="P:L-ascorbic acid biosynthetic process"/>
    <property type="evidence" value="ECO:0007669"/>
    <property type="project" value="TreeGrafter"/>
</dbReference>
<evidence type="ECO:0000256" key="8">
    <source>
        <dbReference type="ARBA" id="ARBA00016808"/>
    </source>
</evidence>
<dbReference type="InterPro" id="IPR005511">
    <property type="entry name" value="SMP-30"/>
</dbReference>
<proteinExistence type="inferred from homology"/>
<comment type="cofactor">
    <cofactor evidence="15">
        <name>Zn(2+)</name>
        <dbReference type="ChEBI" id="CHEBI:29105"/>
    </cofactor>
    <text evidence="15">Binds 1 divalent metal cation per subunit.</text>
</comment>
<dbReference type="PRINTS" id="PR01790">
    <property type="entry name" value="SMP30FAMILY"/>
</dbReference>
<evidence type="ECO:0000256" key="4">
    <source>
        <dbReference type="ARBA" id="ARBA00001946"/>
    </source>
</evidence>
<comment type="cofactor">
    <cofactor evidence="2">
        <name>Ca(2+)</name>
        <dbReference type="ChEBI" id="CHEBI:29108"/>
    </cofactor>
</comment>
<evidence type="ECO:0000256" key="3">
    <source>
        <dbReference type="ARBA" id="ARBA00001936"/>
    </source>
</evidence>
<feature type="binding site" evidence="15">
    <location>
        <position position="118"/>
    </location>
    <ligand>
        <name>substrate</name>
    </ligand>
</feature>
<evidence type="ECO:0000256" key="7">
    <source>
        <dbReference type="ARBA" id="ARBA00013227"/>
    </source>
</evidence>
<dbReference type="Gene3D" id="2.120.10.30">
    <property type="entry name" value="TolB, C-terminal domain"/>
    <property type="match status" value="1"/>
</dbReference>
<feature type="active site" description="Proton donor/acceptor" evidence="14">
    <location>
        <position position="214"/>
    </location>
</feature>
<evidence type="ECO:0000259" key="16">
    <source>
        <dbReference type="Pfam" id="PF08450"/>
    </source>
</evidence>
<comment type="caution">
    <text evidence="17">The sequence shown here is derived from an EMBL/GenBank/DDBJ whole genome shotgun (WGS) entry which is preliminary data.</text>
</comment>
<dbReference type="AlphaFoldDB" id="A0A1E3L6C8"/>
<evidence type="ECO:0000256" key="14">
    <source>
        <dbReference type="PIRSR" id="PIRSR605511-1"/>
    </source>
</evidence>
<evidence type="ECO:0000256" key="5">
    <source>
        <dbReference type="ARBA" id="ARBA00004496"/>
    </source>
</evidence>
<evidence type="ECO:0000256" key="1">
    <source>
        <dbReference type="ARBA" id="ARBA00001589"/>
    </source>
</evidence>
<feature type="binding site" evidence="15">
    <location>
        <position position="214"/>
    </location>
    <ligand>
        <name>a divalent metal cation</name>
        <dbReference type="ChEBI" id="CHEBI:60240"/>
    </ligand>
</feature>
<accession>A0A1E3L6C8</accession>
<comment type="catalytic activity">
    <reaction evidence="1">
        <text>D-glucono-1,5-lactone + H2O = D-gluconate + H(+)</text>
        <dbReference type="Rhea" id="RHEA:10440"/>
        <dbReference type="ChEBI" id="CHEBI:15377"/>
        <dbReference type="ChEBI" id="CHEBI:15378"/>
        <dbReference type="ChEBI" id="CHEBI:16217"/>
        <dbReference type="ChEBI" id="CHEBI:18391"/>
        <dbReference type="EC" id="3.1.1.17"/>
    </reaction>
</comment>
<dbReference type="GO" id="GO:0004341">
    <property type="term" value="F:gluconolactonase activity"/>
    <property type="evidence" value="ECO:0007669"/>
    <property type="project" value="UniProtKB-EC"/>
</dbReference>
<dbReference type="STRING" id="1886670.PTI45_02020"/>
<dbReference type="EC" id="3.1.1.17" evidence="7"/>
<dbReference type="PANTHER" id="PTHR10907">
    <property type="entry name" value="REGUCALCIN"/>
    <property type="match status" value="1"/>
</dbReference>
<reference evidence="17 18" key="1">
    <citation type="submission" date="2016-08" db="EMBL/GenBank/DDBJ databases">
        <title>Genome sequencing of Paenibacillus sp. TI45-13ar, isolated from Korean traditional nuruk.</title>
        <authorList>
            <person name="Kim S.-J."/>
        </authorList>
    </citation>
    <scope>NUCLEOTIDE SEQUENCE [LARGE SCALE GENOMIC DNA]</scope>
    <source>
        <strain evidence="17 18">TI45-13ar</strain>
    </source>
</reference>
<evidence type="ECO:0000313" key="18">
    <source>
        <dbReference type="Proteomes" id="UP000094578"/>
    </source>
</evidence>
<dbReference type="Pfam" id="PF08450">
    <property type="entry name" value="SGL"/>
    <property type="match status" value="1"/>
</dbReference>
<dbReference type="InterPro" id="IPR011042">
    <property type="entry name" value="6-blade_b-propeller_TolB-like"/>
</dbReference>
<evidence type="ECO:0000256" key="15">
    <source>
        <dbReference type="PIRSR" id="PIRSR605511-2"/>
    </source>
</evidence>
<keyword evidence="11" id="KW-0378">Hydrolase</keyword>
<comment type="similarity">
    <text evidence="6">Belongs to the SMP-30/CGR1 family.</text>
</comment>
<evidence type="ECO:0000256" key="2">
    <source>
        <dbReference type="ARBA" id="ARBA00001913"/>
    </source>
</evidence>
<feature type="binding site" evidence="15">
    <location>
        <position position="33"/>
    </location>
    <ligand>
        <name>a divalent metal cation</name>
        <dbReference type="ChEBI" id="CHEBI:60240"/>
    </ligand>
</feature>
<name>A0A1E3L6C8_9BACL</name>
<gene>
    <name evidence="17" type="ORF">PTI45_02020</name>
</gene>
<keyword evidence="9" id="KW-0963">Cytoplasm</keyword>
<keyword evidence="10 15" id="KW-0479">Metal-binding</keyword>
<evidence type="ECO:0000256" key="12">
    <source>
        <dbReference type="ARBA" id="ARBA00022837"/>
    </source>
</evidence>
<dbReference type="PRINTS" id="PR01791">
    <property type="entry name" value="REGUCALCIN"/>
</dbReference>
<keyword evidence="18" id="KW-1185">Reference proteome</keyword>
<dbReference type="InterPro" id="IPR013658">
    <property type="entry name" value="SGL"/>
</dbReference>
<dbReference type="PANTHER" id="PTHR10907:SF47">
    <property type="entry name" value="REGUCALCIN"/>
    <property type="match status" value="1"/>
</dbReference>
<evidence type="ECO:0000256" key="6">
    <source>
        <dbReference type="ARBA" id="ARBA00008853"/>
    </source>
</evidence>
<evidence type="ECO:0000313" key="17">
    <source>
        <dbReference type="EMBL" id="ODP28725.1"/>
    </source>
</evidence>
<evidence type="ECO:0000256" key="10">
    <source>
        <dbReference type="ARBA" id="ARBA00022723"/>
    </source>
</evidence>